<evidence type="ECO:0000256" key="4">
    <source>
        <dbReference type="SAM" id="MobiDB-lite"/>
    </source>
</evidence>
<dbReference type="OMA" id="KPALNCE"/>
<keyword evidence="6" id="KW-1185">Reference proteome</keyword>
<name>V4U1T6_CITCL</name>
<dbReference type="InterPro" id="IPR044989">
    <property type="entry name" value="TAC1"/>
</dbReference>
<evidence type="ECO:0000313" key="5">
    <source>
        <dbReference type="EMBL" id="ESR58015.1"/>
    </source>
</evidence>
<protein>
    <recommendedName>
        <fullName evidence="3">Protein TILLER ANGLE CONTROL 1</fullName>
    </recommendedName>
</protein>
<dbReference type="EMBL" id="KI536661">
    <property type="protein sequence ID" value="ESR58015.1"/>
    <property type="molecule type" value="Genomic_DNA"/>
</dbReference>
<dbReference type="InParanoid" id="V4U1T6"/>
<evidence type="ECO:0000313" key="6">
    <source>
        <dbReference type="Proteomes" id="UP000030687"/>
    </source>
</evidence>
<reference evidence="5 6" key="1">
    <citation type="submission" date="2013-10" db="EMBL/GenBank/DDBJ databases">
        <authorList>
            <consortium name="International Citrus Genome Consortium"/>
            <person name="Jenkins J."/>
            <person name="Schmutz J."/>
            <person name="Prochnik S."/>
            <person name="Rokhsar D."/>
            <person name="Gmitter F."/>
            <person name="Ollitrault P."/>
            <person name="Machado M."/>
            <person name="Talon M."/>
            <person name="Wincker P."/>
            <person name="Jaillon O."/>
            <person name="Morgante M."/>
        </authorList>
    </citation>
    <scope>NUCLEOTIDE SEQUENCE</scope>
    <source>
        <strain evidence="6">cv. Clemenules</strain>
    </source>
</reference>
<evidence type="ECO:0000256" key="3">
    <source>
        <dbReference type="ARBA" id="ARBA00026138"/>
    </source>
</evidence>
<dbReference type="Gramene" id="ESR58015">
    <property type="protein sequence ID" value="ESR58015"/>
    <property type="gene ID" value="CICLE_v10024292mg"/>
</dbReference>
<dbReference type="AlphaFoldDB" id="V4U1T6"/>
<evidence type="ECO:0000256" key="1">
    <source>
        <dbReference type="ARBA" id="ARBA00022604"/>
    </source>
</evidence>
<organism evidence="5 6">
    <name type="scientific">Citrus clementina</name>
    <name type="common">Clementine</name>
    <name type="synonym">Citrus deliciosa x Citrus sinensis</name>
    <dbReference type="NCBI Taxonomy" id="85681"/>
    <lineage>
        <taxon>Eukaryota</taxon>
        <taxon>Viridiplantae</taxon>
        <taxon>Streptophyta</taxon>
        <taxon>Embryophyta</taxon>
        <taxon>Tracheophyta</taxon>
        <taxon>Spermatophyta</taxon>
        <taxon>Magnoliopsida</taxon>
        <taxon>eudicotyledons</taxon>
        <taxon>Gunneridae</taxon>
        <taxon>Pentapetalae</taxon>
        <taxon>rosids</taxon>
        <taxon>malvids</taxon>
        <taxon>Sapindales</taxon>
        <taxon>Rutaceae</taxon>
        <taxon>Aurantioideae</taxon>
        <taxon>Citrus</taxon>
    </lineage>
</organism>
<evidence type="ECO:0000256" key="2">
    <source>
        <dbReference type="ARBA" id="ARBA00025796"/>
    </source>
</evidence>
<keyword evidence="1" id="KW-0341">Growth regulation</keyword>
<dbReference type="PANTHER" id="PTHR38366">
    <property type="entry name" value="NAD-DEPENDENT PROTEIN DEACETYLASE HST1-LIKE PROTEIN"/>
    <property type="match status" value="1"/>
</dbReference>
<dbReference type="eggNOG" id="ENOG502RZEG">
    <property type="taxonomic scope" value="Eukaryota"/>
</dbReference>
<dbReference type="Proteomes" id="UP000030687">
    <property type="component" value="Unassembled WGS sequence"/>
</dbReference>
<comment type="similarity">
    <text evidence="2">Belongs to the TAC family.</text>
</comment>
<dbReference type="GO" id="GO:0001763">
    <property type="term" value="P:morphogenesis of a branching structure"/>
    <property type="evidence" value="ECO:0007669"/>
    <property type="project" value="InterPro"/>
</dbReference>
<dbReference type="KEGG" id="cic:CICLE_v10024292mg"/>
<sequence>MLTSMTVAEALTTKHSDIRLASLKVASKQDVRGGSVMEMHIISRISEHRSCHTDPTCWLLKHAMYPQSMIFNWVHRKFNHNILKDGFARNVKKTESIAIDTNTKALLEQVALVDVLDGWRDGILTIGTFGFDPLQADNQQKEFFICESGEEEGEVLDFVNNNNDDDQVNSVNAEDEEVNPLIFTAFASNADLHGNDERADHHVIITLDAGVQITPFVASPRFDIDATDIDQGKKRRTTLADLFYEDSDTKKKPNPDEFEPNVGKKQSVRTKNGLSFAKKLIPHVKEDSRPIKKLHQMMRRMLKRKIHPEIEGKAPDGQNKASILERLGNKYHAGESVSLLQIPADATAV</sequence>
<feature type="region of interest" description="Disordered" evidence="4">
    <location>
        <begin position="246"/>
        <end position="269"/>
    </location>
</feature>
<gene>
    <name evidence="5" type="ORF">CICLE_v10024292mg</name>
</gene>
<accession>V4U1T6</accession>
<dbReference type="FunCoup" id="V4U1T6">
    <property type="interactions" value="155"/>
</dbReference>
<dbReference type="PANTHER" id="PTHR38366:SF1">
    <property type="entry name" value="PROTEIN TILLER ANGLE CONTROL 1"/>
    <property type="match status" value="1"/>
</dbReference>
<proteinExistence type="inferred from homology"/>